<accession>A0A176RTW1</accession>
<comment type="function">
    <text evidence="1">Toxic component of a type II toxin-antitoxin (TA) system.</text>
</comment>
<keyword evidence="3" id="KW-1185">Reference proteome</keyword>
<proteinExistence type="inferred from homology"/>
<dbReference type="Gene3D" id="2.30.30.110">
    <property type="match status" value="1"/>
</dbReference>
<dbReference type="Pfam" id="PF02452">
    <property type="entry name" value="PemK_toxin"/>
    <property type="match status" value="1"/>
</dbReference>
<dbReference type="InterPro" id="IPR011067">
    <property type="entry name" value="Plasmid_toxin/cell-grow_inhib"/>
</dbReference>
<organism evidence="2 3">
    <name type="scientific">Candidatus Thiomargarita nelsonii</name>
    <dbReference type="NCBI Taxonomy" id="1003181"/>
    <lineage>
        <taxon>Bacteria</taxon>
        <taxon>Pseudomonadati</taxon>
        <taxon>Pseudomonadota</taxon>
        <taxon>Gammaproteobacteria</taxon>
        <taxon>Thiotrichales</taxon>
        <taxon>Thiotrichaceae</taxon>
        <taxon>Thiomargarita</taxon>
    </lineage>
</organism>
<evidence type="ECO:0000313" key="2">
    <source>
        <dbReference type="EMBL" id="OAD19171.1"/>
    </source>
</evidence>
<dbReference type="GO" id="GO:0016787">
    <property type="term" value="F:hydrolase activity"/>
    <property type="evidence" value="ECO:0007669"/>
    <property type="project" value="UniProtKB-KW"/>
</dbReference>
<dbReference type="GO" id="GO:0006402">
    <property type="term" value="P:mRNA catabolic process"/>
    <property type="evidence" value="ECO:0007669"/>
    <property type="project" value="TreeGrafter"/>
</dbReference>
<dbReference type="EC" id="3.1.-.-" evidence="1"/>
<dbReference type="AlphaFoldDB" id="A0A176RTW1"/>
<dbReference type="InterPro" id="IPR003477">
    <property type="entry name" value="PemK-like"/>
</dbReference>
<dbReference type="GO" id="GO:0003677">
    <property type="term" value="F:DNA binding"/>
    <property type="evidence" value="ECO:0007669"/>
    <property type="project" value="InterPro"/>
</dbReference>
<name>A0A176RTW1_9GAMM</name>
<evidence type="ECO:0000313" key="3">
    <source>
        <dbReference type="Proteomes" id="UP000076962"/>
    </source>
</evidence>
<evidence type="ECO:0000256" key="1">
    <source>
        <dbReference type="PIRNR" id="PIRNR033490"/>
    </source>
</evidence>
<dbReference type="PANTHER" id="PTHR33988">
    <property type="entry name" value="ENDORIBONUCLEASE MAZF-RELATED"/>
    <property type="match status" value="1"/>
</dbReference>
<sequence>MKRGEIYTANLRPRSGAEIRGDKPRPVIIVSHDGFNQVSTWQSIIVIPISTSSAQAKRGPTAIFLPQGSGGLNYDSIAVCHQITTLDRSKLTHKIGTLSAESLRRVEEGIKIALDMVTL</sequence>
<comment type="caution">
    <text evidence="2">The sequence shown here is derived from an EMBL/GenBank/DDBJ whole genome shotgun (WGS) entry which is preliminary data.</text>
</comment>
<reference evidence="2 3" key="1">
    <citation type="submission" date="2016-05" db="EMBL/GenBank/DDBJ databases">
        <title>Single-cell genome of chain-forming Candidatus Thiomargarita nelsonii and comparison to other large sulfur-oxidizing bacteria.</title>
        <authorList>
            <person name="Winkel M."/>
            <person name="Salman V."/>
            <person name="Woyke T."/>
            <person name="Schulz-Vogt H."/>
            <person name="Richter M."/>
            <person name="Flood B."/>
            <person name="Bailey J."/>
            <person name="Amann R."/>
            <person name="Mussmann M."/>
        </authorList>
    </citation>
    <scope>NUCLEOTIDE SEQUENCE [LARGE SCALE GENOMIC DNA]</scope>
    <source>
        <strain evidence="2 3">THI036</strain>
    </source>
</reference>
<dbReference type="Proteomes" id="UP000076962">
    <property type="component" value="Unassembled WGS sequence"/>
</dbReference>
<keyword evidence="1" id="KW-0540">Nuclease</keyword>
<dbReference type="GO" id="GO:0016075">
    <property type="term" value="P:rRNA catabolic process"/>
    <property type="evidence" value="ECO:0007669"/>
    <property type="project" value="TreeGrafter"/>
</dbReference>
<dbReference type="GO" id="GO:0004521">
    <property type="term" value="F:RNA endonuclease activity"/>
    <property type="evidence" value="ECO:0007669"/>
    <property type="project" value="TreeGrafter"/>
</dbReference>
<keyword evidence="1" id="KW-0255">Endonuclease</keyword>
<dbReference type="PIRSF" id="PIRSF033490">
    <property type="entry name" value="MazF"/>
    <property type="match status" value="1"/>
</dbReference>
<dbReference type="SUPFAM" id="SSF50118">
    <property type="entry name" value="Cell growth inhibitor/plasmid maintenance toxic component"/>
    <property type="match status" value="1"/>
</dbReference>
<dbReference type="EMBL" id="LUTY01002914">
    <property type="protein sequence ID" value="OAD19171.1"/>
    <property type="molecule type" value="Genomic_DNA"/>
</dbReference>
<protein>
    <recommendedName>
        <fullName evidence="1">mRNA interferase</fullName>
        <ecNumber evidence="1">3.1.-.-</ecNumber>
    </recommendedName>
</protein>
<dbReference type="PANTHER" id="PTHR33988:SF2">
    <property type="entry name" value="ENDORIBONUCLEASE MAZF"/>
    <property type="match status" value="1"/>
</dbReference>
<gene>
    <name evidence="2" type="ORF">THIOM_005212</name>
</gene>
<comment type="similarity">
    <text evidence="1">Belongs to the PemK/MazF family.</text>
</comment>
<keyword evidence="1" id="KW-0378">Hydrolase</keyword>